<accession>A0A2G8KC48</accession>
<evidence type="ECO:0000256" key="1">
    <source>
        <dbReference type="ARBA" id="ARBA00004167"/>
    </source>
</evidence>
<evidence type="ECO:0000256" key="5">
    <source>
        <dbReference type="PIRSR" id="PIRSR000615-3"/>
    </source>
</evidence>
<feature type="compositionally biased region" description="Polar residues" evidence="6">
    <location>
        <begin position="228"/>
        <end position="237"/>
    </location>
</feature>
<sequence>MITKGIKIYNTTTSYTGQLTEISGNISCLSSRGNNVTTRQRIDITYLTYVLPTVVLSINQKRSDHVIKVKHGDIQITCHAYGSRPMANLTLLYENQPLDNLTNITIFSTDNDVTFDTVATLNVKLEDNTGTISCVCAGMYWEPILTEAQFKVTEPLISPTTELLSPTSEVQTQQSSQKSYLFVMPFIFVISLLGVVGFFLHKVKAVRASVMQVNQELPMDISKENRTKGGTLNQSTSLEDEPMSVMESTRFSVKSQKEMSFAAHTDDDSPRPPDLQLPDIPITAGMVSCSVEESADDVYYSSVKETATQGRIFYAKDMRLILNMKMGDFYNRWMGTIGASTDKTKCVLITTVSEKSLQKKELHWDDYVKRVLEMPNSRNLPIAEGICIDAAHLYLVQEHFICETLDVRVNTSLETEGATHVHASLDMAEIKRYVLDITEGMVAIHSYGFLHPGLSTKKILLSQQGICKLYDFCLSEDAVKVVPVKKAKGLSSVNQLAPEALQRNEYNWASDVWSLAVLIWEIFSGGIPPFVSDAGATDYANNVPNPESVWPSHLKSLQNELLLSCWDAEAYFRPTVNDLKISYLQVFESVRTDETYQVRRSTLMDLYVPMKGATSSTGSGETPSTND</sequence>
<keyword evidence="4" id="KW-0325">Glycoprotein</keyword>
<dbReference type="Pfam" id="PF07714">
    <property type="entry name" value="PK_Tyr_Ser-Thr"/>
    <property type="match status" value="1"/>
</dbReference>
<feature type="transmembrane region" description="Helical" evidence="7">
    <location>
        <begin position="180"/>
        <end position="200"/>
    </location>
</feature>
<keyword evidence="7" id="KW-0812">Transmembrane</keyword>
<dbReference type="Proteomes" id="UP000230750">
    <property type="component" value="Unassembled WGS sequence"/>
</dbReference>
<keyword evidence="5" id="KW-0479">Metal-binding</keyword>
<keyword evidence="7" id="KW-0472">Membrane</keyword>
<evidence type="ECO:0000313" key="10">
    <source>
        <dbReference type="Proteomes" id="UP000230750"/>
    </source>
</evidence>
<gene>
    <name evidence="9" type="ORF">BSL78_17592</name>
</gene>
<keyword evidence="5" id="KW-0460">Magnesium</keyword>
<reference evidence="9 10" key="1">
    <citation type="journal article" date="2017" name="PLoS Biol.">
        <title>The sea cucumber genome provides insights into morphological evolution and visceral regeneration.</title>
        <authorList>
            <person name="Zhang X."/>
            <person name="Sun L."/>
            <person name="Yuan J."/>
            <person name="Sun Y."/>
            <person name="Gao Y."/>
            <person name="Zhang L."/>
            <person name="Li S."/>
            <person name="Dai H."/>
            <person name="Hamel J.F."/>
            <person name="Liu C."/>
            <person name="Yu Y."/>
            <person name="Liu S."/>
            <person name="Lin W."/>
            <person name="Guo K."/>
            <person name="Jin S."/>
            <person name="Xu P."/>
            <person name="Storey K.B."/>
            <person name="Huan P."/>
            <person name="Zhang T."/>
            <person name="Zhou Y."/>
            <person name="Zhang J."/>
            <person name="Lin C."/>
            <person name="Li X."/>
            <person name="Xing L."/>
            <person name="Huo D."/>
            <person name="Sun M."/>
            <person name="Wang L."/>
            <person name="Mercier A."/>
            <person name="Li F."/>
            <person name="Yang H."/>
            <person name="Xiang J."/>
        </authorList>
    </citation>
    <scope>NUCLEOTIDE SEQUENCE [LARGE SCALE GENOMIC DNA]</scope>
    <source>
        <strain evidence="9">Shaxun</strain>
        <tissue evidence="9">Muscle</tissue>
    </source>
</reference>
<keyword evidence="10" id="KW-1185">Reference proteome</keyword>
<feature type="region of interest" description="Disordered" evidence="6">
    <location>
        <begin position="222"/>
        <end position="245"/>
    </location>
</feature>
<evidence type="ECO:0000256" key="3">
    <source>
        <dbReference type="ARBA" id="ARBA00022840"/>
    </source>
</evidence>
<evidence type="ECO:0000256" key="2">
    <source>
        <dbReference type="ARBA" id="ARBA00022741"/>
    </source>
</evidence>
<keyword evidence="2" id="KW-0547">Nucleotide-binding</keyword>
<feature type="binding site" evidence="5">
    <location>
        <position position="471"/>
    </location>
    <ligand>
        <name>Mg(2+)</name>
        <dbReference type="ChEBI" id="CHEBI:18420"/>
    </ligand>
</feature>
<dbReference type="InterPro" id="IPR036179">
    <property type="entry name" value="Ig-like_dom_sf"/>
</dbReference>
<dbReference type="GO" id="GO:0004672">
    <property type="term" value="F:protein kinase activity"/>
    <property type="evidence" value="ECO:0007669"/>
    <property type="project" value="InterPro"/>
</dbReference>
<dbReference type="SUPFAM" id="SSF56112">
    <property type="entry name" value="Protein kinase-like (PK-like)"/>
    <property type="match status" value="1"/>
</dbReference>
<dbReference type="GO" id="GO:0005524">
    <property type="term" value="F:ATP binding"/>
    <property type="evidence" value="ECO:0007669"/>
    <property type="project" value="UniProtKB-KW"/>
</dbReference>
<proteinExistence type="predicted"/>
<dbReference type="PANTHER" id="PTHR24418">
    <property type="entry name" value="TYROSINE-PROTEIN KINASE"/>
    <property type="match status" value="1"/>
</dbReference>
<comment type="caution">
    <text evidence="9">The sequence shown here is derived from an EMBL/GenBank/DDBJ whole genome shotgun (WGS) entry which is preliminary data.</text>
</comment>
<evidence type="ECO:0000313" key="9">
    <source>
        <dbReference type="EMBL" id="PIK45553.1"/>
    </source>
</evidence>
<evidence type="ECO:0000256" key="6">
    <source>
        <dbReference type="SAM" id="MobiDB-lite"/>
    </source>
</evidence>
<dbReference type="PIRSF" id="PIRSF000615">
    <property type="entry name" value="TyrPK_CSF1-R"/>
    <property type="match status" value="1"/>
</dbReference>
<dbReference type="InterPro" id="IPR001245">
    <property type="entry name" value="Ser-Thr/Tyr_kinase_cat_dom"/>
</dbReference>
<dbReference type="OrthoDB" id="5979581at2759"/>
<dbReference type="InterPro" id="IPR050198">
    <property type="entry name" value="Non-receptor_tyrosine_kinases"/>
</dbReference>
<keyword evidence="7" id="KW-1133">Transmembrane helix</keyword>
<evidence type="ECO:0000256" key="4">
    <source>
        <dbReference type="ARBA" id="ARBA00023180"/>
    </source>
</evidence>
<dbReference type="STRING" id="307972.A0A2G8KC48"/>
<dbReference type="InterPro" id="IPR013783">
    <property type="entry name" value="Ig-like_fold"/>
</dbReference>
<feature type="domain" description="Protein kinase" evidence="8">
    <location>
        <begin position="318"/>
        <end position="584"/>
    </location>
</feature>
<dbReference type="GO" id="GO:0016020">
    <property type="term" value="C:membrane"/>
    <property type="evidence" value="ECO:0007669"/>
    <property type="project" value="UniProtKB-SubCell"/>
</dbReference>
<dbReference type="Gene3D" id="1.10.510.10">
    <property type="entry name" value="Transferase(Phosphotransferase) domain 1"/>
    <property type="match status" value="1"/>
</dbReference>
<organism evidence="9 10">
    <name type="scientific">Stichopus japonicus</name>
    <name type="common">Sea cucumber</name>
    <dbReference type="NCBI Taxonomy" id="307972"/>
    <lineage>
        <taxon>Eukaryota</taxon>
        <taxon>Metazoa</taxon>
        <taxon>Echinodermata</taxon>
        <taxon>Eleutherozoa</taxon>
        <taxon>Echinozoa</taxon>
        <taxon>Holothuroidea</taxon>
        <taxon>Aspidochirotacea</taxon>
        <taxon>Aspidochirotida</taxon>
        <taxon>Stichopodidae</taxon>
        <taxon>Apostichopus</taxon>
    </lineage>
</organism>
<keyword evidence="3" id="KW-0067">ATP-binding</keyword>
<dbReference type="AlphaFoldDB" id="A0A2G8KC48"/>
<dbReference type="PROSITE" id="PS50011">
    <property type="entry name" value="PROTEIN_KINASE_DOM"/>
    <property type="match status" value="1"/>
</dbReference>
<dbReference type="InterPro" id="IPR011009">
    <property type="entry name" value="Kinase-like_dom_sf"/>
</dbReference>
<protein>
    <recommendedName>
        <fullName evidence="8">Protein kinase domain-containing protein</fullName>
    </recommendedName>
</protein>
<evidence type="ECO:0000259" key="8">
    <source>
        <dbReference type="PROSITE" id="PS50011"/>
    </source>
</evidence>
<name>A0A2G8KC48_STIJA</name>
<dbReference type="Gene3D" id="2.60.40.10">
    <property type="entry name" value="Immunoglobulins"/>
    <property type="match status" value="1"/>
</dbReference>
<evidence type="ECO:0000256" key="7">
    <source>
        <dbReference type="SAM" id="Phobius"/>
    </source>
</evidence>
<dbReference type="EMBL" id="MRZV01000706">
    <property type="protein sequence ID" value="PIK45553.1"/>
    <property type="molecule type" value="Genomic_DNA"/>
</dbReference>
<dbReference type="InterPro" id="IPR000719">
    <property type="entry name" value="Prot_kinase_dom"/>
</dbReference>
<comment type="subcellular location">
    <subcellularLocation>
        <location evidence="1">Membrane</location>
        <topology evidence="1">Single-pass membrane protein</topology>
    </subcellularLocation>
</comment>
<dbReference type="SUPFAM" id="SSF48726">
    <property type="entry name" value="Immunoglobulin"/>
    <property type="match status" value="1"/>
</dbReference>
<dbReference type="GO" id="GO:0046872">
    <property type="term" value="F:metal ion binding"/>
    <property type="evidence" value="ECO:0007669"/>
    <property type="project" value="UniProtKB-KW"/>
</dbReference>